<evidence type="ECO:0000259" key="5">
    <source>
        <dbReference type="Pfam" id="PF13456"/>
    </source>
</evidence>
<dbReference type="CDD" id="cd06222">
    <property type="entry name" value="RNase_H_like"/>
    <property type="match status" value="1"/>
</dbReference>
<dbReference type="InterPro" id="IPR002156">
    <property type="entry name" value="RNaseH_domain"/>
</dbReference>
<evidence type="ECO:0000256" key="2">
    <source>
        <dbReference type="ARBA" id="ARBA00023128"/>
    </source>
</evidence>
<dbReference type="InterPro" id="IPR012337">
    <property type="entry name" value="RNaseH-like_sf"/>
</dbReference>
<reference evidence="6 7" key="1">
    <citation type="journal article" date="2021" name="bioRxiv">
        <title>The Gossypium anomalum genome as a resource for cotton improvement and evolutionary analysis of hybrid incompatibility.</title>
        <authorList>
            <person name="Grover C.E."/>
            <person name="Yuan D."/>
            <person name="Arick M.A."/>
            <person name="Miller E.R."/>
            <person name="Hu G."/>
            <person name="Peterson D.G."/>
            <person name="Wendel J.F."/>
            <person name="Udall J.A."/>
        </authorList>
    </citation>
    <scope>NUCLEOTIDE SEQUENCE [LARGE SCALE GENOMIC DNA]</scope>
    <source>
        <strain evidence="6">JFW-Udall</strain>
        <tissue evidence="6">Leaf</tissue>
    </source>
</reference>
<sequence>MEIETIADLRPPLLIAKQELWRPPEMGSIKINFDASFHAASKGSISGAIARNDSGQIMGACTYLHIGIADAFIAEARACERAVIFAVEMGFRAVQIEADRSVLSPVIQDIKDYVRCFEKITFRFVRRDANTAAHVLAGEGRRFSEPIYWVVEANAVDRIVAADWHNSAEEEFRKIIHLVSTVVLVSRGCLGENRRAKLSSLTRHNSRPKMLERSSHPTAQQLRTDDRPLPAMADAQTEKPLSLSEQYALQEKEEKSDVTTKPAEAKEVENPLNAATGSGDVVTEKLEETSADPVEGSTEAPPPAAEESTEANPATGNSGEDAAEENSGDSEETPEIKLETAPADFRFPTTNQTRHCFTRYIEYHRCVAAKGEGAPECDKFAKYYRALCPGEWQLPSLPRPASTSSLGKPTVGFFLISTMGTSIKPRIDTMIEQWLMPMVTKSVEVNGEVIKILCLVTHSSSSRFRLLGVPIFLVGVSFVAIHKLAPGNNRGGFPFPPQENPLSSLFSPQTLSYTKDSCEKLLLPLFQTNPTFYTHLVFYPTKKFKIVTANTNDMLGGLKPISFTFSTVFSKSDGLSKNVLDVEYSTSTILGSGTP</sequence>
<dbReference type="Pfam" id="PF02297">
    <property type="entry name" value="COX6B"/>
    <property type="match status" value="1"/>
</dbReference>
<keyword evidence="3" id="KW-1015">Disulfide bond</keyword>
<gene>
    <name evidence="6" type="ORF">CXB51_011387</name>
</gene>
<dbReference type="GO" id="GO:0003676">
    <property type="term" value="F:nucleic acid binding"/>
    <property type="evidence" value="ECO:0007669"/>
    <property type="project" value="InterPro"/>
</dbReference>
<feature type="domain" description="RNase H type-1" evidence="5">
    <location>
        <begin position="32"/>
        <end position="103"/>
    </location>
</feature>
<proteinExistence type="predicted"/>
<dbReference type="EMBL" id="JAHUZN010000005">
    <property type="protein sequence ID" value="KAG8493982.1"/>
    <property type="molecule type" value="Genomic_DNA"/>
</dbReference>
<dbReference type="SUPFAM" id="SSF53098">
    <property type="entry name" value="Ribonuclease H-like"/>
    <property type="match status" value="1"/>
</dbReference>
<keyword evidence="2" id="KW-0496">Mitochondrion</keyword>
<evidence type="ECO:0000313" key="7">
    <source>
        <dbReference type="Proteomes" id="UP000701853"/>
    </source>
</evidence>
<evidence type="ECO:0000256" key="4">
    <source>
        <dbReference type="SAM" id="MobiDB-lite"/>
    </source>
</evidence>
<dbReference type="Gene3D" id="1.10.10.140">
    <property type="entry name" value="Cytochrome c oxidase, subunit VIb"/>
    <property type="match status" value="1"/>
</dbReference>
<dbReference type="InterPro" id="IPR036397">
    <property type="entry name" value="RNaseH_sf"/>
</dbReference>
<dbReference type="PANTHER" id="PTHR46281">
    <property type="entry name" value="CYTOCHROME C OXIDASE SUBUNIT 6B"/>
    <property type="match status" value="1"/>
</dbReference>
<dbReference type="PROSITE" id="PS51808">
    <property type="entry name" value="CHCH"/>
    <property type="match status" value="1"/>
</dbReference>
<feature type="compositionally biased region" description="Acidic residues" evidence="4">
    <location>
        <begin position="321"/>
        <end position="333"/>
    </location>
</feature>
<dbReference type="OrthoDB" id="1000032at2759"/>
<organism evidence="6 7">
    <name type="scientific">Gossypium anomalum</name>
    <dbReference type="NCBI Taxonomy" id="47600"/>
    <lineage>
        <taxon>Eukaryota</taxon>
        <taxon>Viridiplantae</taxon>
        <taxon>Streptophyta</taxon>
        <taxon>Embryophyta</taxon>
        <taxon>Tracheophyta</taxon>
        <taxon>Spermatophyta</taxon>
        <taxon>Magnoliopsida</taxon>
        <taxon>eudicotyledons</taxon>
        <taxon>Gunneridae</taxon>
        <taxon>Pentapetalae</taxon>
        <taxon>rosids</taxon>
        <taxon>malvids</taxon>
        <taxon>Malvales</taxon>
        <taxon>Malvaceae</taxon>
        <taxon>Malvoideae</taxon>
        <taxon>Gossypium</taxon>
    </lineage>
</organism>
<dbReference type="InterPro" id="IPR003213">
    <property type="entry name" value="Cyt_c_oxidase_su6B"/>
</dbReference>
<protein>
    <recommendedName>
        <fullName evidence="5">RNase H type-1 domain-containing protein</fullName>
    </recommendedName>
</protein>
<feature type="compositionally biased region" description="Basic and acidic residues" evidence="4">
    <location>
        <begin position="250"/>
        <end position="269"/>
    </location>
</feature>
<dbReference type="Proteomes" id="UP000701853">
    <property type="component" value="Chromosome 5"/>
</dbReference>
<keyword evidence="7" id="KW-1185">Reference proteome</keyword>
<evidence type="ECO:0000256" key="3">
    <source>
        <dbReference type="ARBA" id="ARBA00023157"/>
    </source>
</evidence>
<feature type="region of interest" description="Disordered" evidence="4">
    <location>
        <begin position="199"/>
        <end position="228"/>
    </location>
</feature>
<dbReference type="PANTHER" id="PTHR46281:SF2">
    <property type="entry name" value="CYTOCHROME C OXIDASE SUBUNIT 6B-1"/>
    <property type="match status" value="1"/>
</dbReference>
<dbReference type="CDD" id="cd00926">
    <property type="entry name" value="Cyt_c_Oxidase_VIb"/>
    <property type="match status" value="1"/>
</dbReference>
<dbReference type="AlphaFoldDB" id="A0A8J5Z4S2"/>
<evidence type="ECO:0000313" key="6">
    <source>
        <dbReference type="EMBL" id="KAG8493982.1"/>
    </source>
</evidence>
<dbReference type="Pfam" id="PF13456">
    <property type="entry name" value="RVT_3"/>
    <property type="match status" value="1"/>
</dbReference>
<dbReference type="Gene3D" id="3.30.420.10">
    <property type="entry name" value="Ribonuclease H-like superfamily/Ribonuclease H"/>
    <property type="match status" value="1"/>
</dbReference>
<accession>A0A8J5Z4S2</accession>
<dbReference type="GO" id="GO:0045277">
    <property type="term" value="C:respiratory chain complex IV"/>
    <property type="evidence" value="ECO:0007669"/>
    <property type="project" value="InterPro"/>
</dbReference>
<dbReference type="GO" id="GO:0005739">
    <property type="term" value="C:mitochondrion"/>
    <property type="evidence" value="ECO:0007669"/>
    <property type="project" value="UniProtKB-SubCell"/>
</dbReference>
<dbReference type="SUPFAM" id="SSF47694">
    <property type="entry name" value="Cytochrome c oxidase subunit h"/>
    <property type="match status" value="1"/>
</dbReference>
<comment type="caution">
    <text evidence="6">The sequence shown here is derived from an EMBL/GenBank/DDBJ whole genome shotgun (WGS) entry which is preliminary data.</text>
</comment>
<dbReference type="GO" id="GO:0004523">
    <property type="term" value="F:RNA-DNA hybrid ribonuclease activity"/>
    <property type="evidence" value="ECO:0007669"/>
    <property type="project" value="InterPro"/>
</dbReference>
<feature type="region of interest" description="Disordered" evidence="4">
    <location>
        <begin position="249"/>
        <end position="341"/>
    </location>
</feature>
<name>A0A8J5Z4S2_9ROSI</name>
<evidence type="ECO:0000256" key="1">
    <source>
        <dbReference type="ARBA" id="ARBA00004173"/>
    </source>
</evidence>
<dbReference type="InterPro" id="IPR044730">
    <property type="entry name" value="RNase_H-like_dom_plant"/>
</dbReference>
<comment type="subcellular location">
    <subcellularLocation>
        <location evidence="1">Mitochondrion</location>
    </subcellularLocation>
</comment>
<dbReference type="InterPro" id="IPR048280">
    <property type="entry name" value="COX6B-like"/>
</dbReference>
<dbReference type="InterPro" id="IPR036549">
    <property type="entry name" value="CX6/COA6-like_sf"/>
</dbReference>